<feature type="domain" description="Yip1" evidence="6">
    <location>
        <begin position="29"/>
        <end position="176"/>
    </location>
</feature>
<feature type="transmembrane region" description="Helical" evidence="5">
    <location>
        <begin position="102"/>
        <end position="126"/>
    </location>
</feature>
<dbReference type="InterPro" id="IPR006977">
    <property type="entry name" value="Yip1_dom"/>
</dbReference>
<keyword evidence="4 5" id="KW-0472">Membrane</keyword>
<name>A0A1H6JSZ2_9RHOB</name>
<feature type="transmembrane region" description="Helical" evidence="5">
    <location>
        <begin position="132"/>
        <end position="153"/>
    </location>
</feature>
<dbReference type="Proteomes" id="UP000199125">
    <property type="component" value="Unassembled WGS sequence"/>
</dbReference>
<comment type="subcellular location">
    <subcellularLocation>
        <location evidence="1">Membrane</location>
        <topology evidence="1">Multi-pass membrane protein</topology>
    </subcellularLocation>
</comment>
<dbReference type="STRING" id="65735.SAMN04488075_0599"/>
<keyword evidence="8" id="KW-1185">Reference proteome</keyword>
<proteinExistence type="predicted"/>
<feature type="transmembrane region" description="Helical" evidence="5">
    <location>
        <begin position="30"/>
        <end position="51"/>
    </location>
</feature>
<feature type="transmembrane region" description="Helical" evidence="5">
    <location>
        <begin position="160"/>
        <end position="187"/>
    </location>
</feature>
<gene>
    <name evidence="7" type="ORF">SAMN04488075_0599</name>
</gene>
<dbReference type="OrthoDB" id="7688451at2"/>
<evidence type="ECO:0000256" key="1">
    <source>
        <dbReference type="ARBA" id="ARBA00004141"/>
    </source>
</evidence>
<dbReference type="AlphaFoldDB" id="A0A1H6JSZ2"/>
<evidence type="ECO:0000259" key="6">
    <source>
        <dbReference type="Pfam" id="PF04893"/>
    </source>
</evidence>
<evidence type="ECO:0000256" key="4">
    <source>
        <dbReference type="ARBA" id="ARBA00023136"/>
    </source>
</evidence>
<dbReference type="EMBL" id="FNXG01000001">
    <property type="protein sequence ID" value="SEH65384.1"/>
    <property type="molecule type" value="Genomic_DNA"/>
</dbReference>
<dbReference type="GO" id="GO:0016020">
    <property type="term" value="C:membrane"/>
    <property type="evidence" value="ECO:0007669"/>
    <property type="project" value="UniProtKB-SubCell"/>
</dbReference>
<feature type="transmembrane region" description="Helical" evidence="5">
    <location>
        <begin position="71"/>
        <end position="90"/>
    </location>
</feature>
<sequence length="192" mass="19463">MIELIRLTIRNPITGWPVLAGRGWSLADRWALVFATAAGSAIVSWLGAVLLSTAGDDGGILSLLAISPMSMAGVQVGSAALGAFLLAEVGRVFGGKGRFPDALLAVGWIEAIMVACQVVQLLATLILPPLGALVGIGSLLLAAYLMVGLTMAVHGFRNPLLVVVGILGTVMLASFLLSVLAATLGVLPGGPA</sequence>
<evidence type="ECO:0000256" key="5">
    <source>
        <dbReference type="SAM" id="Phobius"/>
    </source>
</evidence>
<evidence type="ECO:0000313" key="8">
    <source>
        <dbReference type="Proteomes" id="UP000199125"/>
    </source>
</evidence>
<accession>A0A1H6JSZ2</accession>
<keyword evidence="2 5" id="KW-0812">Transmembrane</keyword>
<evidence type="ECO:0000256" key="3">
    <source>
        <dbReference type="ARBA" id="ARBA00022989"/>
    </source>
</evidence>
<dbReference type="RefSeq" id="WP_090845152.1">
    <property type="nucleotide sequence ID" value="NZ_FNXG01000001.1"/>
</dbReference>
<evidence type="ECO:0000313" key="7">
    <source>
        <dbReference type="EMBL" id="SEH65384.1"/>
    </source>
</evidence>
<reference evidence="8" key="1">
    <citation type="submission" date="2016-10" db="EMBL/GenBank/DDBJ databases">
        <authorList>
            <person name="Varghese N."/>
            <person name="Submissions S."/>
        </authorList>
    </citation>
    <scope>NUCLEOTIDE SEQUENCE [LARGE SCALE GENOMIC DNA]</scope>
    <source>
        <strain evidence="8">DSM 11593</strain>
    </source>
</reference>
<organism evidence="7 8">
    <name type="scientific">Paracoccus alkenifer</name>
    <dbReference type="NCBI Taxonomy" id="65735"/>
    <lineage>
        <taxon>Bacteria</taxon>
        <taxon>Pseudomonadati</taxon>
        <taxon>Pseudomonadota</taxon>
        <taxon>Alphaproteobacteria</taxon>
        <taxon>Rhodobacterales</taxon>
        <taxon>Paracoccaceae</taxon>
        <taxon>Paracoccus</taxon>
    </lineage>
</organism>
<keyword evidence="3 5" id="KW-1133">Transmembrane helix</keyword>
<evidence type="ECO:0000256" key="2">
    <source>
        <dbReference type="ARBA" id="ARBA00022692"/>
    </source>
</evidence>
<protein>
    <submittedName>
        <fullName evidence="7">Yip1 domain-containing protein</fullName>
    </submittedName>
</protein>
<dbReference type="Pfam" id="PF04893">
    <property type="entry name" value="Yip1"/>
    <property type="match status" value="1"/>
</dbReference>